<organism evidence="3">
    <name type="scientific">uncultured Bacteroidota bacterium</name>
    <dbReference type="NCBI Taxonomy" id="152509"/>
    <lineage>
        <taxon>Bacteria</taxon>
        <taxon>Pseudomonadati</taxon>
        <taxon>Bacteroidota</taxon>
        <taxon>environmental samples</taxon>
    </lineage>
</organism>
<feature type="compositionally biased region" description="Basic and acidic residues" evidence="2">
    <location>
        <begin position="93"/>
        <end position="105"/>
    </location>
</feature>
<evidence type="ECO:0000256" key="1">
    <source>
        <dbReference type="SAM" id="Coils"/>
    </source>
</evidence>
<sequence>MIGLALIVGMVLLYRAYKLRLKHSAYVQQLEKENAQLRAELRELKARYETALVAPEREKTPFPQRRIKELAHRLRKLEEEGLGELLPGSSEESFPRTYERSRLRS</sequence>
<dbReference type="EMBL" id="AP011733">
    <property type="protein sequence ID" value="BAL55941.1"/>
    <property type="molecule type" value="Genomic_DNA"/>
</dbReference>
<name>H5SIF5_9BACT</name>
<feature type="region of interest" description="Disordered" evidence="2">
    <location>
        <begin position="85"/>
        <end position="105"/>
    </location>
</feature>
<keyword evidence="1" id="KW-0175">Coiled coil</keyword>
<evidence type="ECO:0008006" key="4">
    <source>
        <dbReference type="Google" id="ProtNLM"/>
    </source>
</evidence>
<evidence type="ECO:0000313" key="3">
    <source>
        <dbReference type="EMBL" id="BAL55941.1"/>
    </source>
</evidence>
<proteinExistence type="predicted"/>
<reference evidence="3" key="1">
    <citation type="journal article" date="2005" name="Environ. Microbiol.">
        <title>Genetic and functional properties of uncultivated thermophilic crenarchaeotes from a subsurface gold mine as revealed by analysis of genome fragments.</title>
        <authorList>
            <person name="Nunoura T."/>
            <person name="Hirayama H."/>
            <person name="Takami H."/>
            <person name="Oida H."/>
            <person name="Nishi S."/>
            <person name="Shimamura S."/>
            <person name="Suzuki Y."/>
            <person name="Inagaki F."/>
            <person name="Takai K."/>
            <person name="Nealson K.H."/>
            <person name="Horikoshi K."/>
        </authorList>
    </citation>
    <scope>NUCLEOTIDE SEQUENCE</scope>
</reference>
<feature type="coiled-coil region" evidence="1">
    <location>
        <begin position="20"/>
        <end position="54"/>
    </location>
</feature>
<accession>H5SIF5</accession>
<dbReference type="AlphaFoldDB" id="H5SIF5"/>
<gene>
    <name evidence="3" type="ORF">HGMM_F32H02C14</name>
</gene>
<protein>
    <recommendedName>
        <fullName evidence="4">Cell division protein FtsL</fullName>
    </recommendedName>
</protein>
<reference evidence="3" key="2">
    <citation type="journal article" date="2012" name="PLoS ONE">
        <title>A Deeply Branching Thermophilic Bacterium with an Ancient Acetyl-CoA Pathway Dominates a Subsurface Ecosystem.</title>
        <authorList>
            <person name="Takami H."/>
            <person name="Noguchi H."/>
            <person name="Takaki Y."/>
            <person name="Uchiyama I."/>
            <person name="Toyoda A."/>
            <person name="Nishi S."/>
            <person name="Chee G.-J."/>
            <person name="Arai W."/>
            <person name="Nunoura T."/>
            <person name="Itoh T."/>
            <person name="Hattori M."/>
            <person name="Takai K."/>
        </authorList>
    </citation>
    <scope>NUCLEOTIDE SEQUENCE</scope>
</reference>
<evidence type="ECO:0000256" key="2">
    <source>
        <dbReference type="SAM" id="MobiDB-lite"/>
    </source>
</evidence>